<dbReference type="EMBL" id="PQVP01000002">
    <property type="protein sequence ID" value="POZ83062.1"/>
    <property type="molecule type" value="Genomic_DNA"/>
</dbReference>
<evidence type="ECO:0000313" key="2">
    <source>
        <dbReference type="EMBL" id="POZ83062.1"/>
    </source>
</evidence>
<dbReference type="AlphaFoldDB" id="A0A2S5DVI2"/>
<evidence type="ECO:0000313" key="3">
    <source>
        <dbReference type="Proteomes" id="UP000238655"/>
    </source>
</evidence>
<keyword evidence="1" id="KW-0812">Transmembrane</keyword>
<protein>
    <submittedName>
        <fullName evidence="2">Uncharacterized protein</fullName>
    </submittedName>
</protein>
<proteinExistence type="predicted"/>
<evidence type="ECO:0000256" key="1">
    <source>
        <dbReference type="SAM" id="Phobius"/>
    </source>
</evidence>
<name>A0A2S5DVI2_9BURK</name>
<feature type="transmembrane region" description="Helical" evidence="1">
    <location>
        <begin position="12"/>
        <end position="35"/>
    </location>
</feature>
<comment type="caution">
    <text evidence="2">The sequence shown here is derived from an EMBL/GenBank/DDBJ whole genome shotgun (WGS) entry which is preliminary data.</text>
</comment>
<accession>A0A2S5DVI2</accession>
<dbReference type="Proteomes" id="UP000238655">
    <property type="component" value="Chromosome 1"/>
</dbReference>
<reference evidence="2 3" key="1">
    <citation type="submission" date="2018-01" db="EMBL/GenBank/DDBJ databases">
        <title>Successful Treatment of Persistent Burkholderia cepacia Bacteremia with Ceftazidime-Avibactam.</title>
        <authorList>
            <person name="Tamma P."/>
            <person name="Fan Y."/>
            <person name="Bergman Y."/>
            <person name="Sick-Samuels A."/>
            <person name="Hsu A."/>
            <person name="Timp W."/>
            <person name="Simner P."/>
        </authorList>
    </citation>
    <scope>NUCLEOTIDE SEQUENCE [LARGE SCALE GENOMIC DNA]</scope>
    <source>
        <strain evidence="2 3">170816</strain>
    </source>
</reference>
<keyword evidence="1" id="KW-1133">Transmembrane helix</keyword>
<gene>
    <name evidence="2" type="ORF">C3743_23195</name>
</gene>
<keyword evidence="1" id="KW-0472">Membrane</keyword>
<sequence>MWEKLPSDTDEGFLPPFKCLTLTLKSGLFFGALFFRGHRYLLSRKPTSKRYLTMFGTSLTTIVT</sequence>
<organism evidence="2 3">
    <name type="scientific">Burkholderia contaminans</name>
    <dbReference type="NCBI Taxonomy" id="488447"/>
    <lineage>
        <taxon>Bacteria</taxon>
        <taxon>Pseudomonadati</taxon>
        <taxon>Pseudomonadota</taxon>
        <taxon>Betaproteobacteria</taxon>
        <taxon>Burkholderiales</taxon>
        <taxon>Burkholderiaceae</taxon>
        <taxon>Burkholderia</taxon>
        <taxon>Burkholderia cepacia complex</taxon>
    </lineage>
</organism>